<proteinExistence type="predicted"/>
<name>K8ZN29_9ENTE</name>
<dbReference type="EMBL" id="AMYT01000021">
    <property type="protein sequence ID" value="EKU27001.1"/>
    <property type="molecule type" value="Genomic_DNA"/>
</dbReference>
<evidence type="ECO:0000313" key="1">
    <source>
        <dbReference type="EMBL" id="EKU27001.1"/>
    </source>
</evidence>
<dbReference type="AlphaFoldDB" id="K8ZN29"/>
<dbReference type="OrthoDB" id="9761464at2"/>
<organism evidence="1 2">
    <name type="scientific">Catellicoccus marimammalium M35/04/3</name>
    <dbReference type="NCBI Taxonomy" id="1234409"/>
    <lineage>
        <taxon>Bacteria</taxon>
        <taxon>Bacillati</taxon>
        <taxon>Bacillota</taxon>
        <taxon>Bacilli</taxon>
        <taxon>Lactobacillales</taxon>
        <taxon>Enterococcaceae</taxon>
        <taxon>Catellicoccus</taxon>
    </lineage>
</organism>
<dbReference type="Proteomes" id="UP000016057">
    <property type="component" value="Unassembled WGS sequence"/>
</dbReference>
<gene>
    <name evidence="1" type="ORF">C683_0997</name>
</gene>
<sequence>MSNFEKANVIYHFSYVADPEKKVHVSVPYLTEKASDENIHRFGKAIHQLMKEDLQYDGASREIYELVPEKEA</sequence>
<protein>
    <submittedName>
        <fullName evidence="1">Uncharacterized protein</fullName>
    </submittedName>
</protein>
<dbReference type="RefSeq" id="WP_009491568.1">
    <property type="nucleotide sequence ID" value="NZ_AMYT01000021.1"/>
</dbReference>
<keyword evidence="2" id="KW-1185">Reference proteome</keyword>
<comment type="caution">
    <text evidence="1">The sequence shown here is derived from an EMBL/GenBank/DDBJ whole genome shotgun (WGS) entry which is preliminary data.</text>
</comment>
<accession>K8ZN29</accession>
<reference evidence="1 2" key="1">
    <citation type="journal article" date="2013" name="Genome Announc.">
        <title>Draft Genome Sequence of Catellicoccus marimammalium, a Novel Species Commonly Found in Gull Feces.</title>
        <authorList>
            <person name="Weigand M.R."/>
            <person name="Ryu H."/>
            <person name="Bozcek L."/>
            <person name="Konstantinidis K.T."/>
            <person name="Santo Domingo J.W."/>
        </authorList>
    </citation>
    <scope>NUCLEOTIDE SEQUENCE [LARGE SCALE GENOMIC DNA]</scope>
    <source>
        <strain evidence="1 2">M35/04/3</strain>
    </source>
</reference>
<evidence type="ECO:0000313" key="2">
    <source>
        <dbReference type="Proteomes" id="UP000016057"/>
    </source>
</evidence>